<feature type="region of interest" description="Disordered" evidence="9">
    <location>
        <begin position="199"/>
        <end position="239"/>
    </location>
</feature>
<dbReference type="FunFam" id="3.30.40.10:FF:000746">
    <property type="entry name" value="E3 ubiquitin-protein ligase RHF2A"/>
    <property type="match status" value="1"/>
</dbReference>
<evidence type="ECO:0000256" key="9">
    <source>
        <dbReference type="SAM" id="MobiDB-lite"/>
    </source>
</evidence>
<evidence type="ECO:0000256" key="1">
    <source>
        <dbReference type="ARBA" id="ARBA00000900"/>
    </source>
</evidence>
<dbReference type="RefSeq" id="XP_035823857.1">
    <property type="nucleotide sequence ID" value="XM_035967964.1"/>
</dbReference>
<evidence type="ECO:0000256" key="8">
    <source>
        <dbReference type="PROSITE-ProRule" id="PRU00175"/>
    </source>
</evidence>
<dbReference type="SUPFAM" id="SSF57850">
    <property type="entry name" value="RING/U-box"/>
    <property type="match status" value="1"/>
</dbReference>
<dbReference type="AlphaFoldDB" id="A0A804P7D6"/>
<comment type="catalytic activity">
    <reaction evidence="1">
        <text>S-ubiquitinyl-[E2 ubiquitin-conjugating enzyme]-L-cysteine + [acceptor protein]-L-lysine = [E2 ubiquitin-conjugating enzyme]-L-cysteine + N(6)-ubiquitinyl-[acceptor protein]-L-lysine.</text>
        <dbReference type="EC" id="2.3.2.27"/>
    </reaction>
</comment>
<feature type="compositionally biased region" description="Polar residues" evidence="9">
    <location>
        <begin position="208"/>
        <end position="236"/>
    </location>
</feature>
<feature type="region of interest" description="Disordered" evidence="9">
    <location>
        <begin position="299"/>
        <end position="319"/>
    </location>
</feature>
<dbReference type="InterPro" id="IPR001841">
    <property type="entry name" value="Znf_RING"/>
</dbReference>
<evidence type="ECO:0000313" key="12">
    <source>
        <dbReference type="Proteomes" id="UP000007305"/>
    </source>
</evidence>
<evidence type="ECO:0000256" key="6">
    <source>
        <dbReference type="ARBA" id="ARBA00022786"/>
    </source>
</evidence>
<reference evidence="12" key="1">
    <citation type="journal article" date="2009" name="Science">
        <title>The B73 maize genome: complexity, diversity, and dynamics.</title>
        <authorList>
            <person name="Schnable P.S."/>
            <person name="Ware D."/>
            <person name="Fulton R.S."/>
            <person name="Stein J.C."/>
            <person name="Wei F."/>
            <person name="Pasternak S."/>
            <person name="Liang C."/>
            <person name="Zhang J."/>
            <person name="Fulton L."/>
            <person name="Graves T.A."/>
            <person name="Minx P."/>
            <person name="Reily A.D."/>
            <person name="Courtney L."/>
            <person name="Kruchowski S.S."/>
            <person name="Tomlinson C."/>
            <person name="Strong C."/>
            <person name="Delehaunty K."/>
            <person name="Fronick C."/>
            <person name="Courtney B."/>
            <person name="Rock S.M."/>
            <person name="Belter E."/>
            <person name="Du F."/>
            <person name="Kim K."/>
            <person name="Abbott R.M."/>
            <person name="Cotton M."/>
            <person name="Levy A."/>
            <person name="Marchetto P."/>
            <person name="Ochoa K."/>
            <person name="Jackson S.M."/>
            <person name="Gillam B."/>
            <person name="Chen W."/>
            <person name="Yan L."/>
            <person name="Higginbotham J."/>
            <person name="Cardenas M."/>
            <person name="Waligorski J."/>
            <person name="Applebaum E."/>
            <person name="Phelps L."/>
            <person name="Falcone J."/>
            <person name="Kanchi K."/>
            <person name="Thane T."/>
            <person name="Scimone A."/>
            <person name="Thane N."/>
            <person name="Henke J."/>
            <person name="Wang T."/>
            <person name="Ruppert J."/>
            <person name="Shah N."/>
            <person name="Rotter K."/>
            <person name="Hodges J."/>
            <person name="Ingenthron E."/>
            <person name="Cordes M."/>
            <person name="Kohlberg S."/>
            <person name="Sgro J."/>
            <person name="Delgado B."/>
            <person name="Mead K."/>
            <person name="Chinwalla A."/>
            <person name="Leonard S."/>
            <person name="Crouse K."/>
            <person name="Collura K."/>
            <person name="Kudrna D."/>
            <person name="Currie J."/>
            <person name="He R."/>
            <person name="Angelova A."/>
            <person name="Rajasekar S."/>
            <person name="Mueller T."/>
            <person name="Lomeli R."/>
            <person name="Scara G."/>
            <person name="Ko A."/>
            <person name="Delaney K."/>
            <person name="Wissotski M."/>
            <person name="Lopez G."/>
            <person name="Campos D."/>
            <person name="Braidotti M."/>
            <person name="Ashley E."/>
            <person name="Golser W."/>
            <person name="Kim H."/>
            <person name="Lee S."/>
            <person name="Lin J."/>
            <person name="Dujmic Z."/>
            <person name="Kim W."/>
            <person name="Talag J."/>
            <person name="Zuccolo A."/>
            <person name="Fan C."/>
            <person name="Sebastian A."/>
            <person name="Kramer M."/>
            <person name="Spiegel L."/>
            <person name="Nascimento L."/>
            <person name="Zutavern T."/>
            <person name="Miller B."/>
            <person name="Ambroise C."/>
            <person name="Muller S."/>
            <person name="Spooner W."/>
            <person name="Narechania A."/>
            <person name="Ren L."/>
            <person name="Wei S."/>
            <person name="Kumari S."/>
            <person name="Faga B."/>
            <person name="Levy M.J."/>
            <person name="McMahan L."/>
            <person name="Van Buren P."/>
            <person name="Vaughn M.W."/>
            <person name="Ying K."/>
            <person name="Yeh C.-T."/>
            <person name="Emrich S.J."/>
            <person name="Jia Y."/>
            <person name="Kalyanaraman A."/>
            <person name="Hsia A.-P."/>
            <person name="Barbazuk W.B."/>
            <person name="Baucom R.S."/>
            <person name="Brutnell T.P."/>
            <person name="Carpita N.C."/>
            <person name="Chaparro C."/>
            <person name="Chia J.-M."/>
            <person name="Deragon J.-M."/>
            <person name="Estill J.C."/>
            <person name="Fu Y."/>
            <person name="Jeddeloh J.A."/>
            <person name="Han Y."/>
            <person name="Lee H."/>
            <person name="Li P."/>
            <person name="Lisch D.R."/>
            <person name="Liu S."/>
            <person name="Liu Z."/>
            <person name="Nagel D.H."/>
            <person name="McCann M.C."/>
            <person name="SanMiguel P."/>
            <person name="Myers A.M."/>
            <person name="Nettleton D."/>
            <person name="Nguyen J."/>
            <person name="Penning B.W."/>
            <person name="Ponnala L."/>
            <person name="Schneider K.L."/>
            <person name="Schwartz D.C."/>
            <person name="Sharma A."/>
            <person name="Soderlund C."/>
            <person name="Springer N.M."/>
            <person name="Sun Q."/>
            <person name="Wang H."/>
            <person name="Waterman M."/>
            <person name="Westerman R."/>
            <person name="Wolfgruber T.K."/>
            <person name="Yang L."/>
            <person name="Yu Y."/>
            <person name="Zhang L."/>
            <person name="Zhou S."/>
            <person name="Zhu Q."/>
            <person name="Bennetzen J.L."/>
            <person name="Dawe R.K."/>
            <person name="Jiang J."/>
            <person name="Jiang N."/>
            <person name="Presting G.G."/>
            <person name="Wessler S.R."/>
            <person name="Aluru S."/>
            <person name="Martienssen R.A."/>
            <person name="Clifton S.W."/>
            <person name="McCombie W.R."/>
            <person name="Wing R.A."/>
            <person name="Wilson R.K."/>
        </authorList>
    </citation>
    <scope>NUCLEOTIDE SEQUENCE [LARGE SCALE GENOMIC DNA]</scope>
    <source>
        <strain evidence="12">cv. B73</strain>
    </source>
</reference>
<dbReference type="RefSeq" id="XP_035823859.1">
    <property type="nucleotide sequence ID" value="XM_035967966.1"/>
</dbReference>
<dbReference type="Gramene" id="Zm00001eb213250_T002">
    <property type="protein sequence ID" value="Zm00001eb213250_P002"/>
    <property type="gene ID" value="Zm00001eb213250"/>
</dbReference>
<keyword evidence="5 8" id="KW-0863">Zinc-finger</keyword>
<dbReference type="RefSeq" id="XP_035823856.1">
    <property type="nucleotide sequence ID" value="XM_035967963.1"/>
</dbReference>
<dbReference type="InterPro" id="IPR013083">
    <property type="entry name" value="Znf_RING/FYVE/PHD"/>
</dbReference>
<evidence type="ECO:0000256" key="2">
    <source>
        <dbReference type="ARBA" id="ARBA00012483"/>
    </source>
</evidence>
<dbReference type="PANTHER" id="PTHR46463">
    <property type="entry name" value="ZINC FINGER, RING/FYVE/PHD-TYPE"/>
    <property type="match status" value="1"/>
</dbReference>
<dbReference type="Pfam" id="PF13639">
    <property type="entry name" value="zf-RING_2"/>
    <property type="match status" value="1"/>
</dbReference>
<gene>
    <name evidence="11" type="primary">LOC100280311</name>
</gene>
<keyword evidence="4" id="KW-0479">Metal-binding</keyword>
<dbReference type="RefSeq" id="XP_023158251.1">
    <property type="nucleotide sequence ID" value="XM_023302483.2"/>
</dbReference>
<dbReference type="GO" id="GO:0008270">
    <property type="term" value="F:zinc ion binding"/>
    <property type="evidence" value="ECO:0007669"/>
    <property type="project" value="UniProtKB-KW"/>
</dbReference>
<feature type="compositionally biased region" description="Basic residues" evidence="9">
    <location>
        <begin position="139"/>
        <end position="148"/>
    </location>
</feature>
<evidence type="ECO:0000256" key="4">
    <source>
        <dbReference type="ARBA" id="ARBA00022723"/>
    </source>
</evidence>
<dbReference type="GeneID" id="100280311"/>
<keyword evidence="13" id="KW-1267">Proteomics identification</keyword>
<dbReference type="RefSeq" id="XP_035823855.1">
    <property type="nucleotide sequence ID" value="XM_035967962.1"/>
</dbReference>
<dbReference type="RefSeq" id="XP_035823858.1">
    <property type="nucleotide sequence ID" value="XM_035967965.1"/>
</dbReference>
<reference evidence="11" key="2">
    <citation type="submission" date="2019-07" db="EMBL/GenBank/DDBJ databases">
        <authorList>
            <person name="Seetharam A."/>
            <person name="Woodhouse M."/>
            <person name="Cannon E."/>
        </authorList>
    </citation>
    <scope>NUCLEOTIDE SEQUENCE [LARGE SCALE GENOMIC DNA]</scope>
    <source>
        <strain evidence="11">cv. B73</strain>
    </source>
</reference>
<dbReference type="PROSITE" id="PS50089">
    <property type="entry name" value="ZF_RING_2"/>
    <property type="match status" value="1"/>
</dbReference>
<dbReference type="RefSeq" id="XP_023158252.1">
    <property type="nucleotide sequence ID" value="XM_023302484.2"/>
</dbReference>
<evidence type="ECO:0000256" key="7">
    <source>
        <dbReference type="ARBA" id="ARBA00022833"/>
    </source>
</evidence>
<evidence type="ECO:0007829" key="13">
    <source>
        <dbReference type="PeptideAtlas" id="A0A804P7D6"/>
    </source>
</evidence>
<evidence type="ECO:0000256" key="3">
    <source>
        <dbReference type="ARBA" id="ARBA00022679"/>
    </source>
</evidence>
<feature type="compositionally biased region" description="Polar residues" evidence="9">
    <location>
        <begin position="309"/>
        <end position="319"/>
    </location>
</feature>
<dbReference type="Proteomes" id="UP000007305">
    <property type="component" value="Chromosome 5"/>
</dbReference>
<dbReference type="RefSeq" id="XP_023158253.1">
    <property type="nucleotide sequence ID" value="XM_023302485.2"/>
</dbReference>
<dbReference type="EnsemblPlants" id="Zm00001eb213250_T002">
    <property type="protein sequence ID" value="Zm00001eb213250_P002"/>
    <property type="gene ID" value="Zm00001eb213250"/>
</dbReference>
<keyword evidence="12" id="KW-1185">Reference proteome</keyword>
<reference evidence="11" key="3">
    <citation type="submission" date="2021-05" db="UniProtKB">
        <authorList>
            <consortium name="EnsemblPlants"/>
        </authorList>
    </citation>
    <scope>IDENTIFICATION</scope>
    <source>
        <strain evidence="11">cv. B73</strain>
    </source>
</reference>
<protein>
    <recommendedName>
        <fullName evidence="2">RING-type E3 ubiquitin transferase</fullName>
        <ecNumber evidence="2">2.3.2.27</ecNumber>
    </recommendedName>
</protein>
<sequence length="319" mass="34883">MDEKATMESKLSSAAAFVEGGVQDACDDACSICLDAFCDSNPSTMTKCKHDYHLQCILEWCQRSSQCPMCWQHISMKDPMSQELLEAVEQERNIRANPSRNTAVFHHQMLGDFEIPVGADDAELEERIIQHLAAAAAVRRSHRHHNRRDGHQSRSEASSHPQFLVLSADERTISGQEGDYEQASAVASGRPLRTLVEQERTRGLADASSPSLRCSTPADSTGRSNNRISGIESTPVDQDGTGPSALQSMAVQGFHNQSASGWRERWFSRSNSLLDLGSEVRREVNAGIAAVSRMMEWHDARDGTGAGPSPTSASRSGSQ</sequence>
<accession>A0A804P7D6</accession>
<keyword evidence="3" id="KW-0808">Transferase</keyword>
<evidence type="ECO:0000259" key="10">
    <source>
        <dbReference type="PROSITE" id="PS50089"/>
    </source>
</evidence>
<organism evidence="11 12">
    <name type="scientific">Zea mays</name>
    <name type="common">Maize</name>
    <dbReference type="NCBI Taxonomy" id="4577"/>
    <lineage>
        <taxon>Eukaryota</taxon>
        <taxon>Viridiplantae</taxon>
        <taxon>Streptophyta</taxon>
        <taxon>Embryophyta</taxon>
        <taxon>Tracheophyta</taxon>
        <taxon>Spermatophyta</taxon>
        <taxon>Magnoliopsida</taxon>
        <taxon>Liliopsida</taxon>
        <taxon>Poales</taxon>
        <taxon>Poaceae</taxon>
        <taxon>PACMAD clade</taxon>
        <taxon>Panicoideae</taxon>
        <taxon>Andropogonodae</taxon>
        <taxon>Andropogoneae</taxon>
        <taxon>Tripsacinae</taxon>
        <taxon>Zea</taxon>
    </lineage>
</organism>
<dbReference type="EC" id="2.3.2.27" evidence="2"/>
<dbReference type="OrthoDB" id="1681166at2759"/>
<dbReference type="SMART" id="SM00184">
    <property type="entry name" value="RING"/>
    <property type="match status" value="1"/>
</dbReference>
<evidence type="ECO:0000256" key="5">
    <source>
        <dbReference type="ARBA" id="ARBA00022771"/>
    </source>
</evidence>
<feature type="domain" description="RING-type" evidence="10">
    <location>
        <begin position="30"/>
        <end position="70"/>
    </location>
</feature>
<dbReference type="InParanoid" id="A0A804P7D6"/>
<dbReference type="RefSeq" id="XP_035823860.1">
    <property type="nucleotide sequence ID" value="XM_035967967.1"/>
</dbReference>
<evidence type="ECO:0000313" key="11">
    <source>
        <dbReference type="EnsemblPlants" id="Zm00001eb213250_P002"/>
    </source>
</evidence>
<name>A0A804P7D6_MAIZE</name>
<feature type="region of interest" description="Disordered" evidence="9">
    <location>
        <begin position="136"/>
        <end position="162"/>
    </location>
</feature>
<proteinExistence type="evidence at protein level"/>
<dbReference type="GO" id="GO:0004842">
    <property type="term" value="F:ubiquitin-protein transferase activity"/>
    <property type="evidence" value="ECO:0000318"/>
    <property type="project" value="GO_Central"/>
</dbReference>
<dbReference type="Gene3D" id="3.30.40.10">
    <property type="entry name" value="Zinc/RING finger domain, C3HC4 (zinc finger)"/>
    <property type="match status" value="1"/>
</dbReference>
<dbReference type="GO" id="GO:0061630">
    <property type="term" value="F:ubiquitin protein ligase activity"/>
    <property type="evidence" value="ECO:0007669"/>
    <property type="project" value="UniProtKB-EC"/>
</dbReference>
<keyword evidence="6" id="KW-0833">Ubl conjugation pathway</keyword>
<keyword evidence="7" id="KW-0862">Zinc</keyword>
<dbReference type="PANTHER" id="PTHR46463:SF59">
    <property type="entry name" value="RING-TYPE DOMAIN-CONTAINING PROTEIN"/>
    <property type="match status" value="1"/>
</dbReference>